<organism evidence="2 3">
    <name type="scientific">Candidatus Berkelbacteria bacterium CG1_02_42_45</name>
    <dbReference type="NCBI Taxonomy" id="1805036"/>
    <lineage>
        <taxon>Bacteria</taxon>
        <taxon>Candidatus Berkelbacteria</taxon>
    </lineage>
</organism>
<evidence type="ECO:0000313" key="2">
    <source>
        <dbReference type="EMBL" id="OIN89901.1"/>
    </source>
</evidence>
<evidence type="ECO:0000256" key="1">
    <source>
        <dbReference type="SAM" id="MobiDB-lite"/>
    </source>
</evidence>
<evidence type="ECO:0000313" key="3">
    <source>
        <dbReference type="Proteomes" id="UP000182753"/>
    </source>
</evidence>
<protein>
    <submittedName>
        <fullName evidence="2">Uncharacterized protein</fullName>
    </submittedName>
</protein>
<accession>A0A1J4RV75</accession>
<dbReference type="AlphaFoldDB" id="A0A1J4RV75"/>
<sequence length="316" mass="36438">MKIRWWIIAAVVAVLVIAVFWTAGYRESQYEDEAILAWTDLQTKLDNVNDEATRKDRDEKQYDVDFTATKIVVQGAKNEFDKHVKFWKAKKVPKKFREFNTGFVDLLGKSTAVLQSIIVNSSIWSEEKTNDLDTKVADLTSAQSTAYSSWPAGRKTLIQPDRELLGKVTKAFNATRQARKKAEEAKRRAEAEAEERARRESQRLVSREDPAVEEMRSIMREYLSARDYFNTMMEVRVTDPVNFGEQCVAGRMELIRRLAVLDLPNDYYRETKSLFVSGIYDAIEAIRIKYRTGNGRSEAARRAADKIRRVRSRLGM</sequence>
<name>A0A1J4RV75_9BACT</name>
<dbReference type="Proteomes" id="UP000182753">
    <property type="component" value="Unassembled WGS sequence"/>
</dbReference>
<feature type="compositionally biased region" description="Basic and acidic residues" evidence="1">
    <location>
        <begin position="180"/>
        <end position="208"/>
    </location>
</feature>
<reference evidence="2 3" key="1">
    <citation type="journal article" date="2016" name="Environ. Microbiol.">
        <title>Genomic resolution of a cold subsurface aquifer community provides metabolic insights for novel microbes adapted to high CO concentrations.</title>
        <authorList>
            <person name="Probst A.J."/>
            <person name="Castelle C.J."/>
            <person name="Singh A."/>
            <person name="Brown C.T."/>
            <person name="Anantharaman K."/>
            <person name="Sharon I."/>
            <person name="Hug L.A."/>
            <person name="Burstein D."/>
            <person name="Emerson J.B."/>
            <person name="Thomas B.C."/>
            <person name="Banfield J.F."/>
        </authorList>
    </citation>
    <scope>NUCLEOTIDE SEQUENCE [LARGE SCALE GENOMIC DNA]</scope>
    <source>
        <strain evidence="2">CG1_02_42_45</strain>
    </source>
</reference>
<comment type="caution">
    <text evidence="2">The sequence shown here is derived from an EMBL/GenBank/DDBJ whole genome shotgun (WGS) entry which is preliminary data.</text>
</comment>
<dbReference type="EMBL" id="MNUJ01000021">
    <property type="protein sequence ID" value="OIN89901.1"/>
    <property type="molecule type" value="Genomic_DNA"/>
</dbReference>
<proteinExistence type="predicted"/>
<gene>
    <name evidence="2" type="ORF">AUJ40_01050</name>
</gene>
<feature type="region of interest" description="Disordered" evidence="1">
    <location>
        <begin position="176"/>
        <end position="208"/>
    </location>
</feature>